<reference evidence="2 3" key="1">
    <citation type="journal article" date="2016" name="Nat. Commun.">
        <title>Thousands of microbial genomes shed light on interconnected biogeochemical processes in an aquifer system.</title>
        <authorList>
            <person name="Anantharaman K."/>
            <person name="Brown C.T."/>
            <person name="Hug L.A."/>
            <person name="Sharon I."/>
            <person name="Castelle C.J."/>
            <person name="Probst A.J."/>
            <person name="Thomas B.C."/>
            <person name="Singh A."/>
            <person name="Wilkins M.J."/>
            <person name="Karaoz U."/>
            <person name="Brodie E.L."/>
            <person name="Williams K.H."/>
            <person name="Hubbard S.S."/>
            <person name="Banfield J.F."/>
        </authorList>
    </citation>
    <scope>NUCLEOTIDE SEQUENCE [LARGE SCALE GENOMIC DNA]</scope>
</reference>
<keyword evidence="1" id="KW-0732">Signal</keyword>
<dbReference type="Proteomes" id="UP000179344">
    <property type="component" value="Unassembled WGS sequence"/>
</dbReference>
<protein>
    <recommendedName>
        <fullName evidence="4">Peptidase M15C domain-containing protein</fullName>
    </recommendedName>
</protein>
<accession>A0A1F6TG79</accession>
<sequence length="349" mass="38388">MHRITRLVARITPILLAFVVSATVVQAAPVVPAKIISVGPTADSIGYTTSSGTDVIDAQVGRWDTPYPYPDTGRYAPGLEPSGFSSLAIDIDVNDGGLVTFRYLFRTYDAGIWDWLDIYMETPTGRVPIVERLGKPGGVYGTYWESPSVAVSQSLDQWRNQRVRFVLRVAQDGWGDQSVGELINFSVATCSVPPLTPIPLLDADSQSFEAGNTIRTDRLLMTTRLGMECMQVLTSALGGNSILKSAWRPLAYQAHLREVWDTWDNLLKNKEPACQTLKSQVEAEMQKKHDLAPTMQPGKAGPYSPHYTGEAVDLSIQNLPSGWTADSMGAACGMYRPWPQLDPAHFQPR</sequence>
<organism evidence="2 3">
    <name type="scientific">Candidatus Muproteobacteria bacterium RBG_16_65_31</name>
    <dbReference type="NCBI Taxonomy" id="1817759"/>
    <lineage>
        <taxon>Bacteria</taxon>
        <taxon>Pseudomonadati</taxon>
        <taxon>Pseudomonadota</taxon>
        <taxon>Candidatus Muproteobacteria</taxon>
    </lineage>
</organism>
<name>A0A1F6TG79_9PROT</name>
<dbReference type="AlphaFoldDB" id="A0A1F6TG79"/>
<evidence type="ECO:0000313" key="2">
    <source>
        <dbReference type="EMBL" id="OGI44108.1"/>
    </source>
</evidence>
<evidence type="ECO:0000256" key="1">
    <source>
        <dbReference type="SAM" id="SignalP"/>
    </source>
</evidence>
<dbReference type="EMBL" id="MFST01000083">
    <property type="protein sequence ID" value="OGI44108.1"/>
    <property type="molecule type" value="Genomic_DNA"/>
</dbReference>
<dbReference type="Gene3D" id="3.30.1380.10">
    <property type="match status" value="1"/>
</dbReference>
<evidence type="ECO:0000313" key="3">
    <source>
        <dbReference type="Proteomes" id="UP000179344"/>
    </source>
</evidence>
<gene>
    <name evidence="2" type="ORF">A2V92_04985</name>
</gene>
<feature type="signal peptide" evidence="1">
    <location>
        <begin position="1"/>
        <end position="27"/>
    </location>
</feature>
<comment type="caution">
    <text evidence="2">The sequence shown here is derived from an EMBL/GenBank/DDBJ whole genome shotgun (WGS) entry which is preliminary data.</text>
</comment>
<evidence type="ECO:0008006" key="4">
    <source>
        <dbReference type="Google" id="ProtNLM"/>
    </source>
</evidence>
<dbReference type="SUPFAM" id="SSF55166">
    <property type="entry name" value="Hedgehog/DD-peptidase"/>
    <property type="match status" value="1"/>
</dbReference>
<proteinExistence type="predicted"/>
<dbReference type="InterPro" id="IPR009045">
    <property type="entry name" value="Zn_M74/Hedgehog-like"/>
</dbReference>
<feature type="chain" id="PRO_5009225496" description="Peptidase M15C domain-containing protein" evidence="1">
    <location>
        <begin position="28"/>
        <end position="349"/>
    </location>
</feature>